<dbReference type="Gene3D" id="3.40.50.1110">
    <property type="entry name" value="SGNH hydrolase"/>
    <property type="match status" value="1"/>
</dbReference>
<dbReference type="RefSeq" id="WP_281803321.1">
    <property type="nucleotide sequence ID" value="NZ_BSEC01000001.1"/>
</dbReference>
<dbReference type="InterPro" id="IPR008265">
    <property type="entry name" value="Lipase_GDSL_AS"/>
</dbReference>
<sequence length="233" mass="24967">MIAAPCQTLPFSPLSRRFGRWLQILAFATPLLWSAGAEAAPKRVLAFGDSLTAGFGLPAADALPVQLEKRLRDGGFDVKVVNAGVSGDTTEMGLARLDYALSDGPFDVALLELGANDMLRGLSPKDARANLEKIIEAFRSKGVKVVLAAMVSGDNWGQAYRQQFDSIFPDLAAKYGVTMVPFFMEGVWGDPSLLIGDGLHPNAAGVRKVVEKIAPYVEKTLASTDAGRETRAR</sequence>
<dbReference type="InterPro" id="IPR036514">
    <property type="entry name" value="SGNH_hydro_sf"/>
</dbReference>
<dbReference type="InterPro" id="IPR051532">
    <property type="entry name" value="Ester_Hydrolysis_Enzymes"/>
</dbReference>
<keyword evidence="3" id="KW-1185">Reference proteome</keyword>
<dbReference type="PANTHER" id="PTHR30383">
    <property type="entry name" value="THIOESTERASE 1/PROTEASE 1/LYSOPHOSPHOLIPASE L1"/>
    <property type="match status" value="1"/>
</dbReference>
<accession>A0A9W6GV68</accession>
<evidence type="ECO:0000313" key="3">
    <source>
        <dbReference type="Proteomes" id="UP001144323"/>
    </source>
</evidence>
<reference evidence="2" key="1">
    <citation type="journal article" date="2023" name="Int. J. Syst. Evol. Microbiol.">
        <title>Methylocystis iwaonis sp. nov., a type II methane-oxidizing bacterium from surface soil of a rice paddy field in Japan, and emended description of the genus Methylocystis (ex Whittenbury et al. 1970) Bowman et al. 1993.</title>
        <authorList>
            <person name="Kaise H."/>
            <person name="Sawadogo J.B."/>
            <person name="Alam M.S."/>
            <person name="Ueno C."/>
            <person name="Dianou D."/>
            <person name="Shinjo R."/>
            <person name="Asakawa S."/>
        </authorList>
    </citation>
    <scope>NUCLEOTIDE SEQUENCE</scope>
    <source>
        <strain evidence="2">LMG27198</strain>
    </source>
</reference>
<organism evidence="2 3">
    <name type="scientific">Methylocystis echinoides</name>
    <dbReference type="NCBI Taxonomy" id="29468"/>
    <lineage>
        <taxon>Bacteria</taxon>
        <taxon>Pseudomonadati</taxon>
        <taxon>Pseudomonadota</taxon>
        <taxon>Alphaproteobacteria</taxon>
        <taxon>Hyphomicrobiales</taxon>
        <taxon>Methylocystaceae</taxon>
        <taxon>Methylocystis</taxon>
    </lineage>
</organism>
<dbReference type="InterPro" id="IPR013830">
    <property type="entry name" value="SGNH_hydro"/>
</dbReference>
<dbReference type="Pfam" id="PF13472">
    <property type="entry name" value="Lipase_GDSL_2"/>
    <property type="match status" value="1"/>
</dbReference>
<proteinExistence type="predicted"/>
<dbReference type="PROSITE" id="PS01098">
    <property type="entry name" value="LIPASE_GDSL_SER"/>
    <property type="match status" value="1"/>
</dbReference>
<evidence type="ECO:0000313" key="2">
    <source>
        <dbReference type="EMBL" id="GLI93484.1"/>
    </source>
</evidence>
<dbReference type="GO" id="GO:0004622">
    <property type="term" value="F:phosphatidylcholine lysophospholipase activity"/>
    <property type="evidence" value="ECO:0007669"/>
    <property type="project" value="TreeGrafter"/>
</dbReference>
<dbReference type="SUPFAM" id="SSF52266">
    <property type="entry name" value="SGNH hydrolase"/>
    <property type="match status" value="1"/>
</dbReference>
<dbReference type="CDD" id="cd01822">
    <property type="entry name" value="Lysophospholipase_L1_like"/>
    <property type="match status" value="1"/>
</dbReference>
<gene>
    <name evidence="2" type="ORF">LMG27198_24760</name>
</gene>
<protein>
    <submittedName>
        <fullName evidence="2">Arylesterase</fullName>
    </submittedName>
</protein>
<comment type="caution">
    <text evidence="2">The sequence shown here is derived from an EMBL/GenBank/DDBJ whole genome shotgun (WGS) entry which is preliminary data.</text>
</comment>
<dbReference type="AlphaFoldDB" id="A0A9W6GV68"/>
<dbReference type="PANTHER" id="PTHR30383:SF24">
    <property type="entry name" value="THIOESTERASE 1_PROTEASE 1_LYSOPHOSPHOLIPASE L1"/>
    <property type="match status" value="1"/>
</dbReference>
<feature type="domain" description="SGNH hydrolase-type esterase" evidence="1">
    <location>
        <begin position="46"/>
        <end position="207"/>
    </location>
</feature>
<dbReference type="Proteomes" id="UP001144323">
    <property type="component" value="Unassembled WGS sequence"/>
</dbReference>
<name>A0A9W6GV68_9HYPH</name>
<evidence type="ECO:0000259" key="1">
    <source>
        <dbReference type="Pfam" id="PF13472"/>
    </source>
</evidence>
<dbReference type="GO" id="GO:0006629">
    <property type="term" value="P:lipid metabolic process"/>
    <property type="evidence" value="ECO:0007669"/>
    <property type="project" value="InterPro"/>
</dbReference>
<dbReference type="EMBL" id="BSEC01000001">
    <property type="protein sequence ID" value="GLI93484.1"/>
    <property type="molecule type" value="Genomic_DNA"/>
</dbReference>